<feature type="domain" description="CBS" evidence="3">
    <location>
        <begin position="8"/>
        <end position="68"/>
    </location>
</feature>
<dbReference type="CDD" id="cd04623">
    <property type="entry name" value="CBS_pair_bac_euk"/>
    <property type="match status" value="1"/>
</dbReference>
<gene>
    <name evidence="4" type="ORF">GCM10010989_07430</name>
</gene>
<feature type="domain" description="CBS" evidence="3">
    <location>
        <begin position="76"/>
        <end position="131"/>
    </location>
</feature>
<comment type="caution">
    <text evidence="4">The sequence shown here is derived from an EMBL/GenBank/DDBJ whole genome shotgun (WGS) entry which is preliminary data.</text>
</comment>
<dbReference type="EMBL" id="BMIO01000002">
    <property type="protein sequence ID" value="GGD35801.1"/>
    <property type="molecule type" value="Genomic_DNA"/>
</dbReference>
<dbReference type="Proteomes" id="UP000598997">
    <property type="component" value="Unassembled WGS sequence"/>
</dbReference>
<dbReference type="Gene3D" id="3.10.580.10">
    <property type="entry name" value="CBS-domain"/>
    <property type="match status" value="1"/>
</dbReference>
<evidence type="ECO:0000313" key="5">
    <source>
        <dbReference type="Proteomes" id="UP000598997"/>
    </source>
</evidence>
<organism evidence="4 5">
    <name type="scientific">Croceicoccus pelagius</name>
    <dbReference type="NCBI Taxonomy" id="1703341"/>
    <lineage>
        <taxon>Bacteria</taxon>
        <taxon>Pseudomonadati</taxon>
        <taxon>Pseudomonadota</taxon>
        <taxon>Alphaproteobacteria</taxon>
        <taxon>Sphingomonadales</taxon>
        <taxon>Erythrobacteraceae</taxon>
        <taxon>Croceicoccus</taxon>
    </lineage>
</organism>
<evidence type="ECO:0000256" key="2">
    <source>
        <dbReference type="PROSITE-ProRule" id="PRU00703"/>
    </source>
</evidence>
<dbReference type="OrthoDB" id="9807125at2"/>
<reference evidence="4 5" key="1">
    <citation type="journal article" date="2014" name="Int. J. Syst. Evol. Microbiol.">
        <title>Complete genome sequence of Corynebacterium casei LMG S-19264T (=DSM 44701T), isolated from a smear-ripened cheese.</title>
        <authorList>
            <consortium name="US DOE Joint Genome Institute (JGI-PGF)"/>
            <person name="Walter F."/>
            <person name="Albersmeier A."/>
            <person name="Kalinowski J."/>
            <person name="Ruckert C."/>
        </authorList>
    </citation>
    <scope>NUCLEOTIDE SEQUENCE [LARGE SCALE GENOMIC DNA]</scope>
    <source>
        <strain evidence="4 5">CGMCC 1.15358</strain>
    </source>
</reference>
<protein>
    <submittedName>
        <fullName evidence="4">Inosine-5-monophosphate dehydrogenase</fullName>
    </submittedName>
</protein>
<dbReference type="PANTHER" id="PTHR43080:SF2">
    <property type="entry name" value="CBS DOMAIN-CONTAINING PROTEIN"/>
    <property type="match status" value="1"/>
</dbReference>
<evidence type="ECO:0000256" key="1">
    <source>
        <dbReference type="ARBA" id="ARBA00023122"/>
    </source>
</evidence>
<dbReference type="RefSeq" id="WP_066764562.1">
    <property type="nucleotide sequence ID" value="NZ_BMIO01000002.1"/>
</dbReference>
<sequence>MSIAKIIAGRDFEIVTCKAATTVSEAVELLTERRIGAMPVTDEEGRVIGVFSERDVIRCLKVHGGKALDLDMEQVMTSPAVTVTSDTSENQALALMTRRRIRHLPVVDNGRMVDFVSIGDLVKSRIDSIESEAQAMREYIHSV</sequence>
<evidence type="ECO:0000313" key="4">
    <source>
        <dbReference type="EMBL" id="GGD35801.1"/>
    </source>
</evidence>
<dbReference type="PANTHER" id="PTHR43080">
    <property type="entry name" value="CBS DOMAIN-CONTAINING PROTEIN CBSX3, MITOCHONDRIAL"/>
    <property type="match status" value="1"/>
</dbReference>
<dbReference type="InterPro" id="IPR044725">
    <property type="entry name" value="CBSX3_CBS_dom"/>
</dbReference>
<dbReference type="InterPro" id="IPR051257">
    <property type="entry name" value="Diverse_CBS-Domain"/>
</dbReference>
<dbReference type="Pfam" id="PF00571">
    <property type="entry name" value="CBS"/>
    <property type="match status" value="2"/>
</dbReference>
<evidence type="ECO:0000259" key="3">
    <source>
        <dbReference type="PROSITE" id="PS51371"/>
    </source>
</evidence>
<dbReference type="InterPro" id="IPR000644">
    <property type="entry name" value="CBS_dom"/>
</dbReference>
<keyword evidence="1 2" id="KW-0129">CBS domain</keyword>
<dbReference type="SMART" id="SM00116">
    <property type="entry name" value="CBS"/>
    <property type="match status" value="2"/>
</dbReference>
<keyword evidence="5" id="KW-1185">Reference proteome</keyword>
<proteinExistence type="predicted"/>
<accession>A0A917DGB0</accession>
<dbReference type="SUPFAM" id="SSF54631">
    <property type="entry name" value="CBS-domain pair"/>
    <property type="match status" value="1"/>
</dbReference>
<dbReference type="AlphaFoldDB" id="A0A917DGB0"/>
<dbReference type="PROSITE" id="PS51371">
    <property type="entry name" value="CBS"/>
    <property type="match status" value="2"/>
</dbReference>
<dbReference type="InterPro" id="IPR046342">
    <property type="entry name" value="CBS_dom_sf"/>
</dbReference>
<name>A0A917DGB0_9SPHN</name>